<evidence type="ECO:0000259" key="1">
    <source>
        <dbReference type="Pfam" id="PF14393"/>
    </source>
</evidence>
<organism evidence="2 3">
    <name type="scientific">Methyloprofundus sedimenti</name>
    <dbReference type="NCBI Taxonomy" id="1420851"/>
    <lineage>
        <taxon>Bacteria</taxon>
        <taxon>Pseudomonadati</taxon>
        <taxon>Pseudomonadota</taxon>
        <taxon>Gammaproteobacteria</taxon>
        <taxon>Methylococcales</taxon>
        <taxon>Methylococcaceae</taxon>
        <taxon>Methyloprofundus</taxon>
    </lineage>
</organism>
<proteinExistence type="predicted"/>
<keyword evidence="3" id="KW-1185">Reference proteome</keyword>
<gene>
    <name evidence="2" type="ORF">AU255_16775</name>
</gene>
<comment type="caution">
    <text evidence="2">The sequence shown here is derived from an EMBL/GenBank/DDBJ whole genome shotgun (WGS) entry which is preliminary data.</text>
</comment>
<name>A0A1V8M2R1_9GAMM</name>
<evidence type="ECO:0000313" key="2">
    <source>
        <dbReference type="EMBL" id="OQK15844.1"/>
    </source>
</evidence>
<dbReference type="OrthoDB" id="9807549at2"/>
<dbReference type="InterPro" id="IPR025536">
    <property type="entry name" value="DUF4422"/>
</dbReference>
<reference evidence="2 3" key="1">
    <citation type="submission" date="2015-12" db="EMBL/GenBank/DDBJ databases">
        <authorList>
            <person name="Shamseldin A."/>
            <person name="Moawad H."/>
            <person name="Abd El-Rahim W.M."/>
            <person name="Sadowsky M.J."/>
        </authorList>
    </citation>
    <scope>NUCLEOTIDE SEQUENCE [LARGE SCALE GENOMIC DNA]</scope>
    <source>
        <strain evidence="2 3">WF1</strain>
    </source>
</reference>
<evidence type="ECO:0000313" key="3">
    <source>
        <dbReference type="Proteomes" id="UP000191980"/>
    </source>
</evidence>
<dbReference type="RefSeq" id="WP_080524069.1">
    <property type="nucleotide sequence ID" value="NZ_LPUF01000003.1"/>
</dbReference>
<dbReference type="Proteomes" id="UP000191980">
    <property type="component" value="Unassembled WGS sequence"/>
</dbReference>
<dbReference type="STRING" id="1420851.AU255_16775"/>
<feature type="domain" description="DUF4422" evidence="1">
    <location>
        <begin position="4"/>
        <end position="221"/>
    </location>
</feature>
<dbReference type="EMBL" id="LPUF01000003">
    <property type="protein sequence ID" value="OQK15844.1"/>
    <property type="molecule type" value="Genomic_DNA"/>
</dbReference>
<accession>A0A1V8M2R1</accession>
<protein>
    <submittedName>
        <fullName evidence="2">Exopolysaccharide biosynthesis protein</fullName>
    </submittedName>
</protein>
<sequence length="255" mass="29903">MNNILISTHKNYTFPKSAIYTPIQVGKLNSSEYFDATGDDTGTNISSKNNTFCELTALYWAWKNGFFKGCEFCGLVHYRRYFKGSGETLNGKQILSEGDILKYLEEYDVLMPKKRHYYIETVASHYAHAHYQKDMLMTRRIIALQESDYLNTFDALMSKRSLYLFNMFVMSPKHFNAYMDWLFPLLFTVEDNIDIQGYDNHQIRVFGYISERLFNVWILKNNLRVKELAIQNLEGENLLLKAWGLIKRKIAGKKL</sequence>
<dbReference type="Pfam" id="PF14393">
    <property type="entry name" value="DUF4422"/>
    <property type="match status" value="1"/>
</dbReference>
<dbReference type="AlphaFoldDB" id="A0A1V8M2R1"/>